<proteinExistence type="predicted"/>
<evidence type="ECO:0000313" key="2">
    <source>
        <dbReference type="Proteomes" id="UP000006324"/>
    </source>
</evidence>
<comment type="caution">
    <text evidence="1">The sequence shown here is derived from an EMBL/GenBank/DDBJ whole genome shotgun (WGS) entry which is preliminary data.</text>
</comment>
<protein>
    <submittedName>
        <fullName evidence="1">Uncharacterized protein</fullName>
    </submittedName>
</protein>
<sequence>MNQKLSNWKKIYDNYEYSSDEELKGQINEQRLLVHRSIDKDQNLIKGIVLWKLDREIEIFEEDIDFLYGFISSLKSPEEVIASTETHNFISKLTKQKGFRLAMASSVLHFFNPKCFPIIDRRAYRTIYKENKYKEDIVVYISYIKDCLKIAKHHDIPFEIIDKILYQYDKERNYL</sequence>
<dbReference type="EMBL" id="AHNQ02000025">
    <property type="protein sequence ID" value="EKO25199.1"/>
    <property type="molecule type" value="Genomic_DNA"/>
</dbReference>
<dbReference type="AlphaFoldDB" id="A0A0F6HAA1"/>
<organism evidence="1 2">
    <name type="scientific">Leptospira interrogans str. UI 12621</name>
    <dbReference type="NCBI Taxonomy" id="1049937"/>
    <lineage>
        <taxon>Bacteria</taxon>
        <taxon>Pseudomonadati</taxon>
        <taxon>Spirochaetota</taxon>
        <taxon>Spirochaetia</taxon>
        <taxon>Leptospirales</taxon>
        <taxon>Leptospiraceae</taxon>
        <taxon>Leptospira</taxon>
    </lineage>
</organism>
<dbReference type="RefSeq" id="WP_001072174.1">
    <property type="nucleotide sequence ID" value="NZ_AHNQ02000025.1"/>
</dbReference>
<name>A0A0F6HAA1_LEPIR</name>
<accession>A0A0F6HAA1</accession>
<evidence type="ECO:0000313" key="1">
    <source>
        <dbReference type="EMBL" id="EKO25199.1"/>
    </source>
</evidence>
<dbReference type="Proteomes" id="UP000006324">
    <property type="component" value="Unassembled WGS sequence"/>
</dbReference>
<gene>
    <name evidence="1" type="ORF">LEP1GSC104_3581</name>
</gene>
<reference evidence="1 2" key="1">
    <citation type="submission" date="2012-09" db="EMBL/GenBank/DDBJ databases">
        <authorList>
            <person name="Harkins D.M."/>
            <person name="Durkin A.S."/>
            <person name="Brinkac L.M."/>
            <person name="Selengut J.D."/>
            <person name="Sanka R."/>
            <person name="DePew J."/>
            <person name="Purushe J."/>
            <person name="Chanthongthip A."/>
            <person name="Lattana O."/>
            <person name="Phetsouvanh R."/>
            <person name="Newton P.N."/>
            <person name="Vinetz J.M."/>
            <person name="Sutton G.G."/>
            <person name="Nelson W.C."/>
            <person name="Fouts D.E."/>
        </authorList>
    </citation>
    <scope>NUCLEOTIDE SEQUENCE [LARGE SCALE GENOMIC DNA]</scope>
    <source>
        <strain evidence="1 2">UI 12621</strain>
    </source>
</reference>